<dbReference type="RefSeq" id="WP_378212949.1">
    <property type="nucleotide sequence ID" value="NZ_JBHLZP010000807.1"/>
</dbReference>
<accession>A0ABV5YXH2</accession>
<keyword evidence="3" id="KW-1185">Reference proteome</keyword>
<dbReference type="PROSITE" id="PS51077">
    <property type="entry name" value="HTH_ICLR"/>
    <property type="match status" value="1"/>
</dbReference>
<evidence type="ECO:0000313" key="2">
    <source>
        <dbReference type="EMBL" id="MFB9839768.1"/>
    </source>
</evidence>
<gene>
    <name evidence="2" type="ORF">ACFFNX_47250</name>
</gene>
<evidence type="ECO:0000313" key="3">
    <source>
        <dbReference type="Proteomes" id="UP001589627"/>
    </source>
</evidence>
<dbReference type="InterPro" id="IPR036390">
    <property type="entry name" value="WH_DNA-bd_sf"/>
</dbReference>
<comment type="caution">
    <text evidence="2">The sequence shown here is derived from an EMBL/GenBank/DDBJ whole genome shotgun (WGS) entry which is preliminary data.</text>
</comment>
<dbReference type="Gene3D" id="1.10.10.10">
    <property type="entry name" value="Winged helix-like DNA-binding domain superfamily/Winged helix DNA-binding domain"/>
    <property type="match status" value="1"/>
</dbReference>
<dbReference type="InterPro" id="IPR036388">
    <property type="entry name" value="WH-like_DNA-bd_sf"/>
</dbReference>
<dbReference type="Proteomes" id="UP001589627">
    <property type="component" value="Unassembled WGS sequence"/>
</dbReference>
<reference evidence="2 3" key="1">
    <citation type="submission" date="2024-09" db="EMBL/GenBank/DDBJ databases">
        <authorList>
            <person name="Sun Q."/>
            <person name="Mori K."/>
        </authorList>
    </citation>
    <scope>NUCLEOTIDE SEQUENCE [LARGE SCALE GENOMIC DNA]</scope>
    <source>
        <strain evidence="2 3">TBRC 0563</strain>
    </source>
</reference>
<proteinExistence type="predicted"/>
<dbReference type="EMBL" id="JBHLZP010000807">
    <property type="protein sequence ID" value="MFB9839768.1"/>
    <property type="molecule type" value="Genomic_DNA"/>
</dbReference>
<dbReference type="SUPFAM" id="SSF46785">
    <property type="entry name" value="Winged helix' DNA-binding domain"/>
    <property type="match status" value="1"/>
</dbReference>
<protein>
    <submittedName>
        <fullName evidence="2">Helix-turn-helix domain-containing protein</fullName>
    </submittedName>
</protein>
<sequence>MGEAAPTLIGSVRRALHLLDAVCASERPATAKRLAHALDLPLPTVYHLLRTLVYEGYLRKLDDGYVLGGRANGLRQGNARQAAVGR</sequence>
<dbReference type="Pfam" id="PF09339">
    <property type="entry name" value="HTH_IclR"/>
    <property type="match status" value="1"/>
</dbReference>
<organism evidence="2 3">
    <name type="scientific">Actinoallomurus acaciae</name>
    <dbReference type="NCBI Taxonomy" id="502577"/>
    <lineage>
        <taxon>Bacteria</taxon>
        <taxon>Bacillati</taxon>
        <taxon>Actinomycetota</taxon>
        <taxon>Actinomycetes</taxon>
        <taxon>Streptosporangiales</taxon>
        <taxon>Thermomonosporaceae</taxon>
        <taxon>Actinoallomurus</taxon>
    </lineage>
</organism>
<dbReference type="InterPro" id="IPR005471">
    <property type="entry name" value="Tscrpt_reg_IclR_N"/>
</dbReference>
<feature type="non-terminal residue" evidence="2">
    <location>
        <position position="86"/>
    </location>
</feature>
<feature type="domain" description="HTH iclR-type" evidence="1">
    <location>
        <begin position="9"/>
        <end position="69"/>
    </location>
</feature>
<name>A0ABV5YXH2_9ACTN</name>
<evidence type="ECO:0000259" key="1">
    <source>
        <dbReference type="PROSITE" id="PS51077"/>
    </source>
</evidence>